<dbReference type="AlphaFoldDB" id="A0A6J2YY02"/>
<dbReference type="Proteomes" id="UP000504635">
    <property type="component" value="Unplaced"/>
</dbReference>
<keyword evidence="3" id="KW-1185">Reference proteome</keyword>
<feature type="compositionally biased region" description="Low complexity" evidence="2">
    <location>
        <begin position="989"/>
        <end position="1001"/>
    </location>
</feature>
<name>A0A6J2YY02_SITOR</name>
<accession>A0A6J2YY02</accession>
<sequence length="1012" mass="117376">MDSSSSAYDSSFRSYDTEEDLNESTDGISDQDEAWNKLKKFRLRGRIWTLYKPVVEDATSLYKQFMSDPLESENLARWFVQYCVNKSHKFTTYVLYKFVFDCAAFQKFRLQKYFSYPPNVNKILNKADDSNAEVFKIGKYLFIENGRMATLTKIGLCKFFQTIISEAYNTEMLYKDPFKFLFQLIDHMCKIDRTPLVITGATFGIKLVTSLTIIRKNMKGHNQINDEIINIIYLAVTKVCKMQVAIFKTFKLDYIKEMRKWIYYCGEVFLDYFDCLSVAIRLLIDQTKVVRLATLDLIDKLTRSEGINVFIKEASVNELAKHVFCRFTDVDSSVALRAMEVYASLLERYIEEIEILPEDFHTLTETLYHIDYKFGSGCGKCLIEIMKLEDSDETHMLLNICKIAKRIRPRLKPLLVESLSDHTPVLENWDLYLTVFQDKCDIEVDISLIRVLSELLFESVCQVVTGKSSMERKNSKTRSVDKDDHRKVADKICPNLKSFLIIYRDEPVIAKNILKVVSKLEVDAIGGENLSYIESFLMISMKPFKYWEDTDVLEAHLDFLNHVKTVSKNGENAFEELNKYCCEELLGSLKQEEYYLEKIKKLALVCKHVDLTEVLDINSIFSYDFRVESAEYNDEVLKLQSSIFVWRIKNLTTVSKEKQNENIEHFKYESDRFFLKCIDLMGNEDISTKIKAFERYLDTSINVCDVLEHAGKQIQGLDELKPSLNEDLIAQQQLIDVLELVLISSDIPVQTRQKYIANFVKIAGFGVLPMKIVSNIFKYYQKYDNDYGQLIEQILTRIWESEKNWVPVLVINSIVLLYEAYIRRHDAIDIRSEDAKDILKLCRKFADFKMVSNPDCVVKIMYFAINYAIGKKSYDILLFVKVFTACLSTEKRNVLLDHLRRFVPAEEAKNDALLYFSNSLKASSAANRTMVTPAKTPQKTPTKRGRPPKLGKTEKKQQKRQSSTQKKKNNSIVKNIVDLTGEETRKRQSNTQNNENNSTVENDVDLTSEEST</sequence>
<protein>
    <submittedName>
        <fullName evidence="4">Cohesin subunit SA-1-like isoform X1</fullName>
    </submittedName>
</protein>
<dbReference type="PANTHER" id="PTHR11199:SF0">
    <property type="entry name" value="LD34181P-RELATED"/>
    <property type="match status" value="1"/>
</dbReference>
<proteinExistence type="inferred from homology"/>
<gene>
    <name evidence="4" type="primary">LOC115891660</name>
</gene>
<organism evidence="3 4">
    <name type="scientific">Sitophilus oryzae</name>
    <name type="common">Rice weevil</name>
    <name type="synonym">Curculio oryzae</name>
    <dbReference type="NCBI Taxonomy" id="7048"/>
    <lineage>
        <taxon>Eukaryota</taxon>
        <taxon>Metazoa</taxon>
        <taxon>Ecdysozoa</taxon>
        <taxon>Arthropoda</taxon>
        <taxon>Hexapoda</taxon>
        <taxon>Insecta</taxon>
        <taxon>Pterygota</taxon>
        <taxon>Neoptera</taxon>
        <taxon>Endopterygota</taxon>
        <taxon>Coleoptera</taxon>
        <taxon>Polyphaga</taxon>
        <taxon>Cucujiformia</taxon>
        <taxon>Curculionidae</taxon>
        <taxon>Dryophthorinae</taxon>
        <taxon>Sitophilus</taxon>
    </lineage>
</organism>
<evidence type="ECO:0000256" key="1">
    <source>
        <dbReference type="ARBA" id="ARBA00005486"/>
    </source>
</evidence>
<feature type="compositionally biased region" description="Low complexity" evidence="2">
    <location>
        <begin position="960"/>
        <end position="977"/>
    </location>
</feature>
<feature type="region of interest" description="Disordered" evidence="2">
    <location>
        <begin position="1"/>
        <end position="28"/>
    </location>
</feature>
<evidence type="ECO:0000313" key="4">
    <source>
        <dbReference type="RefSeq" id="XP_030768061.1"/>
    </source>
</evidence>
<dbReference type="GeneID" id="115891660"/>
<dbReference type="InParanoid" id="A0A6J2YY02"/>
<feature type="compositionally biased region" description="Low complexity" evidence="2">
    <location>
        <begin position="1"/>
        <end position="14"/>
    </location>
</feature>
<dbReference type="KEGG" id="soy:115891660"/>
<dbReference type="GO" id="GO:0008278">
    <property type="term" value="C:cohesin complex"/>
    <property type="evidence" value="ECO:0007669"/>
    <property type="project" value="TreeGrafter"/>
</dbReference>
<dbReference type="GO" id="GO:0000785">
    <property type="term" value="C:chromatin"/>
    <property type="evidence" value="ECO:0007669"/>
    <property type="project" value="TreeGrafter"/>
</dbReference>
<dbReference type="PANTHER" id="PTHR11199">
    <property type="entry name" value="STROMAL ANTIGEN"/>
    <property type="match status" value="1"/>
</dbReference>
<comment type="similarity">
    <text evidence="1">Belongs to the SCC3 family.</text>
</comment>
<dbReference type="OrthoDB" id="498590at2759"/>
<dbReference type="RefSeq" id="XP_030768061.1">
    <property type="nucleotide sequence ID" value="XM_030912201.1"/>
</dbReference>
<dbReference type="GO" id="GO:0005634">
    <property type="term" value="C:nucleus"/>
    <property type="evidence" value="ECO:0007669"/>
    <property type="project" value="TreeGrafter"/>
</dbReference>
<evidence type="ECO:0000313" key="3">
    <source>
        <dbReference type="Proteomes" id="UP000504635"/>
    </source>
</evidence>
<reference evidence="4" key="1">
    <citation type="submission" date="2025-08" db="UniProtKB">
        <authorList>
            <consortium name="RefSeq"/>
        </authorList>
    </citation>
    <scope>IDENTIFICATION</scope>
    <source>
        <tissue evidence="4">Gonads</tissue>
    </source>
</reference>
<dbReference type="GO" id="GO:0007062">
    <property type="term" value="P:sister chromatid cohesion"/>
    <property type="evidence" value="ECO:0007669"/>
    <property type="project" value="TreeGrafter"/>
</dbReference>
<feature type="compositionally biased region" description="Acidic residues" evidence="2">
    <location>
        <begin position="17"/>
        <end position="28"/>
    </location>
</feature>
<feature type="region of interest" description="Disordered" evidence="2">
    <location>
        <begin position="926"/>
        <end position="1012"/>
    </location>
</feature>
<dbReference type="GO" id="GO:0003682">
    <property type="term" value="F:chromatin binding"/>
    <property type="evidence" value="ECO:0007669"/>
    <property type="project" value="TreeGrafter"/>
</dbReference>
<feature type="compositionally biased region" description="Acidic residues" evidence="2">
    <location>
        <begin position="1002"/>
        <end position="1012"/>
    </location>
</feature>
<evidence type="ECO:0000256" key="2">
    <source>
        <dbReference type="SAM" id="MobiDB-lite"/>
    </source>
</evidence>
<dbReference type="InterPro" id="IPR039662">
    <property type="entry name" value="Cohesin_Scc3/SA"/>
</dbReference>